<sequence length="94" mass="10482">MSERSRPQPVRTCLGCRERSDRNTLLRLVVSGTTDSMDRVIPDPAGHNPGRGGWIHPTCLDQAIQRRGFNRAFRRPGPFDITAVEQFVTALPPA</sequence>
<dbReference type="InterPro" id="IPR035931">
    <property type="entry name" value="YlxR-like_sf"/>
</dbReference>
<dbReference type="SUPFAM" id="SSF64376">
    <property type="entry name" value="YlxR-like"/>
    <property type="match status" value="1"/>
</dbReference>
<evidence type="ECO:0000313" key="2">
    <source>
        <dbReference type="EMBL" id="CAB4774486.1"/>
    </source>
</evidence>
<gene>
    <name evidence="2" type="ORF">UFOPK2938_00333</name>
</gene>
<protein>
    <submittedName>
        <fullName evidence="2">Unannotated protein</fullName>
    </submittedName>
</protein>
<evidence type="ECO:0000259" key="1">
    <source>
        <dbReference type="Pfam" id="PF04296"/>
    </source>
</evidence>
<dbReference type="EMBL" id="CAEZZX010000044">
    <property type="protein sequence ID" value="CAB4774486.1"/>
    <property type="molecule type" value="Genomic_DNA"/>
</dbReference>
<proteinExistence type="predicted"/>
<dbReference type="Gene3D" id="3.30.1230.10">
    <property type="entry name" value="YlxR-like"/>
    <property type="match status" value="1"/>
</dbReference>
<organism evidence="2">
    <name type="scientific">freshwater metagenome</name>
    <dbReference type="NCBI Taxonomy" id="449393"/>
    <lineage>
        <taxon>unclassified sequences</taxon>
        <taxon>metagenomes</taxon>
        <taxon>ecological metagenomes</taxon>
    </lineage>
</organism>
<dbReference type="InterPro" id="IPR007393">
    <property type="entry name" value="YlxR_dom"/>
</dbReference>
<reference evidence="2" key="1">
    <citation type="submission" date="2020-05" db="EMBL/GenBank/DDBJ databases">
        <authorList>
            <person name="Chiriac C."/>
            <person name="Salcher M."/>
            <person name="Ghai R."/>
            <person name="Kavagutti S V."/>
        </authorList>
    </citation>
    <scope>NUCLEOTIDE SEQUENCE</scope>
</reference>
<dbReference type="AlphaFoldDB" id="A0A6J6VSW5"/>
<accession>A0A6J6VSW5</accession>
<dbReference type="Pfam" id="PF04296">
    <property type="entry name" value="YlxR"/>
    <property type="match status" value="1"/>
</dbReference>
<dbReference type="InterPro" id="IPR037465">
    <property type="entry name" value="YlxR"/>
</dbReference>
<name>A0A6J6VSW5_9ZZZZ</name>
<dbReference type="PANTHER" id="PTHR34215:SF1">
    <property type="entry name" value="YLXR DOMAIN-CONTAINING PROTEIN"/>
    <property type="match status" value="1"/>
</dbReference>
<dbReference type="PANTHER" id="PTHR34215">
    <property type="entry name" value="BLL0784 PROTEIN"/>
    <property type="match status" value="1"/>
</dbReference>
<feature type="domain" description="YlxR" evidence="1">
    <location>
        <begin position="11"/>
        <end position="78"/>
    </location>
</feature>